<dbReference type="PROSITE" id="PS50011">
    <property type="entry name" value="PROTEIN_KINASE_DOM"/>
    <property type="match status" value="1"/>
</dbReference>
<keyword evidence="1" id="KW-0547">Nucleotide-binding</keyword>
<evidence type="ECO:0000256" key="3">
    <source>
        <dbReference type="SAM" id="MobiDB-lite"/>
    </source>
</evidence>
<evidence type="ECO:0000313" key="6">
    <source>
        <dbReference type="EMBL" id="ETO29772.1"/>
    </source>
</evidence>
<evidence type="ECO:0000313" key="7">
    <source>
        <dbReference type="Proteomes" id="UP000023152"/>
    </source>
</evidence>
<dbReference type="OrthoDB" id="192887at2759"/>
<feature type="region of interest" description="Disordered" evidence="3">
    <location>
        <begin position="1"/>
        <end position="31"/>
    </location>
</feature>
<keyword evidence="4" id="KW-0472">Membrane</keyword>
<keyword evidence="2" id="KW-0067">ATP-binding</keyword>
<dbReference type="Gene3D" id="1.10.510.10">
    <property type="entry name" value="Transferase(Phosphotransferase) domain 1"/>
    <property type="match status" value="1"/>
</dbReference>
<dbReference type="InterPro" id="IPR050117">
    <property type="entry name" value="MAPK"/>
</dbReference>
<gene>
    <name evidence="6" type="ORF">RFI_07343</name>
</gene>
<dbReference type="InterPro" id="IPR011009">
    <property type="entry name" value="Kinase-like_dom_sf"/>
</dbReference>
<evidence type="ECO:0000256" key="4">
    <source>
        <dbReference type="SAM" id="Phobius"/>
    </source>
</evidence>
<dbReference type="PANTHER" id="PTHR24055">
    <property type="entry name" value="MITOGEN-ACTIVATED PROTEIN KINASE"/>
    <property type="match status" value="1"/>
</dbReference>
<keyword evidence="6" id="KW-0418">Kinase</keyword>
<comment type="caution">
    <text evidence="6">The sequence shown here is derived from an EMBL/GenBank/DDBJ whole genome shotgun (WGS) entry which is preliminary data.</text>
</comment>
<keyword evidence="4" id="KW-0812">Transmembrane</keyword>
<dbReference type="SUPFAM" id="SSF56112">
    <property type="entry name" value="Protein kinase-like (PK-like)"/>
    <property type="match status" value="1"/>
</dbReference>
<keyword evidence="4" id="KW-1133">Transmembrane helix</keyword>
<dbReference type="GO" id="GO:0005524">
    <property type="term" value="F:ATP binding"/>
    <property type="evidence" value="ECO:0007669"/>
    <property type="project" value="UniProtKB-KW"/>
</dbReference>
<sequence>KNKDGENGTATEGDNKKEDASKEKKRASLQRGVTRHVVTRWYRPPEVILLQQKKEYLSAVDMWSVGCILGELFQMQQENLNDPSSRFPIFPGESCFPLSMNDPFDYTSRQDQMQGMLIIIIVIFVLIFETIGSPTEQEIEAITDPKAQKYLRCLPNQKQKNLKKRFPAASDEGLDLLLQLLKFDVKKRINVDTALEHPFLAPVRDKQQEKSFEKHLDFKLKMKICPKKVYEVCHTIQIQMILLALQKSHEIVKWTHTSFFKQNIMPTYISLILQEVLLFHPDKTTEFEKSGAMNHLPKKL</sequence>
<reference evidence="6 7" key="1">
    <citation type="journal article" date="2013" name="Curr. Biol.">
        <title>The Genome of the Foraminiferan Reticulomyxa filosa.</title>
        <authorList>
            <person name="Glockner G."/>
            <person name="Hulsmann N."/>
            <person name="Schleicher M."/>
            <person name="Noegel A.A."/>
            <person name="Eichinger L."/>
            <person name="Gallinger C."/>
            <person name="Pawlowski J."/>
            <person name="Sierra R."/>
            <person name="Euteneuer U."/>
            <person name="Pillet L."/>
            <person name="Moustafa A."/>
            <person name="Platzer M."/>
            <person name="Groth M."/>
            <person name="Szafranski K."/>
            <person name="Schliwa M."/>
        </authorList>
    </citation>
    <scope>NUCLEOTIDE SEQUENCE [LARGE SCALE GENOMIC DNA]</scope>
</reference>
<organism evidence="6 7">
    <name type="scientific">Reticulomyxa filosa</name>
    <dbReference type="NCBI Taxonomy" id="46433"/>
    <lineage>
        <taxon>Eukaryota</taxon>
        <taxon>Sar</taxon>
        <taxon>Rhizaria</taxon>
        <taxon>Retaria</taxon>
        <taxon>Foraminifera</taxon>
        <taxon>Monothalamids</taxon>
        <taxon>Reticulomyxidae</taxon>
        <taxon>Reticulomyxa</taxon>
    </lineage>
</organism>
<proteinExistence type="predicted"/>
<name>X6NWV4_RETFI</name>
<dbReference type="InterPro" id="IPR000719">
    <property type="entry name" value="Prot_kinase_dom"/>
</dbReference>
<feature type="transmembrane region" description="Helical" evidence="4">
    <location>
        <begin position="115"/>
        <end position="132"/>
    </location>
</feature>
<keyword evidence="6" id="KW-0808">Transferase</keyword>
<dbReference type="Pfam" id="PF00069">
    <property type="entry name" value="Pkinase"/>
    <property type="match status" value="1"/>
</dbReference>
<feature type="domain" description="Protein kinase" evidence="5">
    <location>
        <begin position="1"/>
        <end position="200"/>
    </location>
</feature>
<accession>X6NWV4</accession>
<evidence type="ECO:0000256" key="1">
    <source>
        <dbReference type="ARBA" id="ARBA00022741"/>
    </source>
</evidence>
<dbReference type="GO" id="GO:0004672">
    <property type="term" value="F:protein kinase activity"/>
    <property type="evidence" value="ECO:0007669"/>
    <property type="project" value="InterPro"/>
</dbReference>
<evidence type="ECO:0000256" key="2">
    <source>
        <dbReference type="ARBA" id="ARBA00022840"/>
    </source>
</evidence>
<evidence type="ECO:0000259" key="5">
    <source>
        <dbReference type="PROSITE" id="PS50011"/>
    </source>
</evidence>
<dbReference type="EMBL" id="ASPP01005852">
    <property type="protein sequence ID" value="ETO29772.1"/>
    <property type="molecule type" value="Genomic_DNA"/>
</dbReference>
<keyword evidence="7" id="KW-1185">Reference proteome</keyword>
<dbReference type="SMART" id="SM00220">
    <property type="entry name" value="S_TKc"/>
    <property type="match status" value="1"/>
</dbReference>
<feature type="non-terminal residue" evidence="6">
    <location>
        <position position="1"/>
    </location>
</feature>
<dbReference type="AlphaFoldDB" id="X6NWV4"/>
<dbReference type="Proteomes" id="UP000023152">
    <property type="component" value="Unassembled WGS sequence"/>
</dbReference>
<protein>
    <submittedName>
        <fullName evidence="6">Mitogen-activated protein kinase 2</fullName>
    </submittedName>
</protein>
<feature type="compositionally biased region" description="Basic and acidic residues" evidence="3">
    <location>
        <begin position="13"/>
        <end position="22"/>
    </location>
</feature>